<sequence>MKSLIISQSDNSGGAARAAYRLHRALLQSCIESHMLVRIKKTDDWTVNGPASKVAKALGMLRMPMGLQFNRLQNSANGNLHSGNWLSSHWSSRLNTCHADVVNLHWVAGETMSIEDIGRIQKPIVWTLHDMWAFCGAEHVTSDDKHARWRAGYDRNNRTLGDSGIDLNRIVWQRKRKAWKHPMHIVTPSTWLADCVRNSVLLRDWPVSVIPNVLDTECYQPLNQAFCRQVLRLPNDKKVVLFGAMGGGNDPNKGYDLLLEALQRLAIQINPEGIACVVFGQSEPEQPPSLPFPTYWMGHIHDDTTLALLYNAADVMVVPSRQENLPQTATEPQACGCPVVAFDCTGLRDAIEHQQTGFLAQAYDPADMANGIAWLLQNKEHRQRLGMAARQRAIQLWSPKVVVPQYINLYRQAIESYKDSR</sequence>
<feature type="domain" description="Glycosyl transferase family 1" evidence="1">
    <location>
        <begin position="228"/>
        <end position="392"/>
    </location>
</feature>
<dbReference type="RefSeq" id="WP_085275004.1">
    <property type="nucleotide sequence ID" value="NZ_FXAG01000003.1"/>
</dbReference>
<name>A0A1Y6B9Y9_9NEIS</name>
<dbReference type="Proteomes" id="UP000192920">
    <property type="component" value="Unassembled WGS sequence"/>
</dbReference>
<dbReference type="InterPro" id="IPR001296">
    <property type="entry name" value="Glyco_trans_1"/>
</dbReference>
<dbReference type="Gene3D" id="3.40.50.2000">
    <property type="entry name" value="Glycogen Phosphorylase B"/>
    <property type="match status" value="2"/>
</dbReference>
<evidence type="ECO:0000259" key="2">
    <source>
        <dbReference type="Pfam" id="PF13439"/>
    </source>
</evidence>
<dbReference type="Pfam" id="PF13439">
    <property type="entry name" value="Glyco_transf_4"/>
    <property type="match status" value="1"/>
</dbReference>
<dbReference type="PANTHER" id="PTHR12526">
    <property type="entry name" value="GLYCOSYLTRANSFERASE"/>
    <property type="match status" value="1"/>
</dbReference>
<reference evidence="4" key="1">
    <citation type="submission" date="2017-04" db="EMBL/GenBank/DDBJ databases">
        <authorList>
            <person name="Varghese N."/>
            <person name="Submissions S."/>
        </authorList>
    </citation>
    <scope>NUCLEOTIDE SEQUENCE [LARGE SCALE GENOMIC DNA]</scope>
    <source>
        <strain evidence="4">DSM 22618</strain>
    </source>
</reference>
<dbReference type="PANTHER" id="PTHR12526:SF635">
    <property type="entry name" value="GLYCOSYL TRANSFERASE GROUP 1"/>
    <property type="match status" value="1"/>
</dbReference>
<dbReference type="AlphaFoldDB" id="A0A1Y6B9Y9"/>
<proteinExistence type="predicted"/>
<keyword evidence="3" id="KW-0808">Transferase</keyword>
<keyword evidence="4" id="KW-1185">Reference proteome</keyword>
<evidence type="ECO:0000313" key="3">
    <source>
        <dbReference type="EMBL" id="SMF00601.1"/>
    </source>
</evidence>
<dbReference type="Pfam" id="PF00534">
    <property type="entry name" value="Glycos_transf_1"/>
    <property type="match status" value="1"/>
</dbReference>
<organism evidence="3 4">
    <name type="scientific">Pseudogulbenkiania subflava DSM 22618</name>
    <dbReference type="NCBI Taxonomy" id="1123014"/>
    <lineage>
        <taxon>Bacteria</taxon>
        <taxon>Pseudomonadati</taxon>
        <taxon>Pseudomonadota</taxon>
        <taxon>Betaproteobacteria</taxon>
        <taxon>Neisseriales</taxon>
        <taxon>Chromobacteriaceae</taxon>
        <taxon>Pseudogulbenkiania</taxon>
    </lineage>
</organism>
<dbReference type="InterPro" id="IPR028098">
    <property type="entry name" value="Glyco_trans_4-like_N"/>
</dbReference>
<dbReference type="GO" id="GO:0016757">
    <property type="term" value="F:glycosyltransferase activity"/>
    <property type="evidence" value="ECO:0007669"/>
    <property type="project" value="InterPro"/>
</dbReference>
<protein>
    <submittedName>
        <fullName evidence="3">Glycosyltransferase involved in cell wall bisynthesis</fullName>
    </submittedName>
</protein>
<evidence type="ECO:0000259" key="1">
    <source>
        <dbReference type="Pfam" id="PF00534"/>
    </source>
</evidence>
<dbReference type="CDD" id="cd03825">
    <property type="entry name" value="GT4_WcaC-like"/>
    <property type="match status" value="1"/>
</dbReference>
<feature type="domain" description="Glycosyltransferase subfamily 4-like N-terminal" evidence="2">
    <location>
        <begin position="13"/>
        <end position="217"/>
    </location>
</feature>
<gene>
    <name evidence="3" type="ORF">SAMN02745746_00647</name>
</gene>
<accession>A0A1Y6B9Y9</accession>
<dbReference type="EMBL" id="FXAG01000003">
    <property type="protein sequence ID" value="SMF00601.1"/>
    <property type="molecule type" value="Genomic_DNA"/>
</dbReference>
<dbReference type="STRING" id="1123014.SAMN02745746_00647"/>
<evidence type="ECO:0000313" key="4">
    <source>
        <dbReference type="Proteomes" id="UP000192920"/>
    </source>
</evidence>
<dbReference type="SUPFAM" id="SSF53756">
    <property type="entry name" value="UDP-Glycosyltransferase/glycogen phosphorylase"/>
    <property type="match status" value="1"/>
</dbReference>